<dbReference type="RefSeq" id="WP_345637830.1">
    <property type="nucleotide sequence ID" value="NZ_BAABJQ010000036.1"/>
</dbReference>
<keyword evidence="5 11" id="KW-0732">Signal</keyword>
<evidence type="ECO:0000256" key="11">
    <source>
        <dbReference type="SAM" id="SignalP"/>
    </source>
</evidence>
<evidence type="ECO:0000256" key="7">
    <source>
        <dbReference type="ARBA" id="ARBA00022801"/>
    </source>
</evidence>
<dbReference type="PROSITE" id="PS51318">
    <property type="entry name" value="TAT"/>
    <property type="match status" value="1"/>
</dbReference>
<proteinExistence type="inferred from homology"/>
<evidence type="ECO:0000256" key="10">
    <source>
        <dbReference type="ARBA" id="ARBA00023326"/>
    </source>
</evidence>
<feature type="signal peptide" evidence="11">
    <location>
        <begin position="1"/>
        <end position="34"/>
    </location>
</feature>
<dbReference type="SMART" id="SM00633">
    <property type="entry name" value="Glyco_10"/>
    <property type="match status" value="1"/>
</dbReference>
<dbReference type="Pfam" id="PF00331">
    <property type="entry name" value="Glyco_hydro_10"/>
    <property type="match status" value="1"/>
</dbReference>
<dbReference type="EC" id="3.2.1.8" evidence="3"/>
<accession>A0ABP9SPJ1</accession>
<evidence type="ECO:0000256" key="9">
    <source>
        <dbReference type="ARBA" id="ARBA00023295"/>
    </source>
</evidence>
<name>A0ABP9SPJ1_9ACTN</name>
<dbReference type="InterPro" id="IPR017853">
    <property type="entry name" value="GH"/>
</dbReference>
<comment type="similarity">
    <text evidence="2">Belongs to the glycosyl hydrolase 10 (cellulase F) family.</text>
</comment>
<keyword evidence="7" id="KW-0378">Hydrolase</keyword>
<dbReference type="EMBL" id="BAABJQ010000036">
    <property type="protein sequence ID" value="GAA5199160.1"/>
    <property type="molecule type" value="Genomic_DNA"/>
</dbReference>
<sequence length="1189" mass="124693">MRRSFSRGRRSACAAVLAVLAATALQAFSLPAHADAAPFPVLPPDPLTTFTEFKSLPTSAAQIVPVTGEADFTQALQIAVPNGPTSTGLDGEFEITLGTPTAAAVTAGDAMAVTVWARSTQPIAGGSTGNAHLVFETDGNPFTKSLNAALQFGADWQQFTFPFRAAVSYPAAGAHLNLWLGYGVQTLQIAGVSVTDLGPGTPAAYPKVTYDGRDPNAAWRTAADQRIDEYRKGNLNVSVVDTKGKPVNGATVRVSEQRSAFDFGTADDASHLLDDPSAGVSATDAANIRDISTSLFNEVSLGNNLKWSHWENQTERDTLTYPALQWARANGLTIRAHNLVWPSFGNMPADVAGLANDPAALRARVDAHVTDEASAMNGIADEIDVVNEPYSEHNLQDILGQNEIDSWFDLAHQAAPDARLSLNDYGILENGGEEGRHRSYDYNLVKSMKAAGTPIDVIGMESHFNGLQLTPPDQLLSIVDQFAALGVKVGVTEFDVNTDDQQLQADYTRDFMTAMFSDPNVTELANFGFWAGNIYTPLVALYNQDWSPKPAALVLQNLIEHQWHTDVTGGTDKKGDYTVRGFQGDYLVTVTVGGVSKQVKVSMPTTAGASVTVVADGVASSPATAPINPVGDGDFETATKGWTPLGTGPATSADAHSGSGALALAPGSGVTQNVIGVASGTSYLLSGWAKLSGPGTQCYIGVRGGATAGKPTFQYETSYADERAYTQKLLAFTPPAGTTWTQAFVWSNPNPTSATCDADDVSITPTSGTAPPPQAPPAITPYLPTPSTLGNGTLENRATTNGWYCLGTCALKNSGTTPHTGAGDLSVTARSAAFAGPAQGVSLPSNGGLYDSSAWLRLAQPGTDTGMVSLKLTTSTGTVTYRFGNATITGDGWTRVGASNVKVSWSGTLTKAEWWISTVNGTGDLLVDDASFAPMATPVAGADLMTNGDAEQGIANWYCFSPCVAQAATDQAHGGAGAVRATGRTFNYTGPAQGVQVTNGAQYKTSAWVRMASGAADTTAEVRLKLTMTDGSSVTMPMASAPVNADGWTLLSANNVPVSWTGTLAKAEWWVDTTTGADDFYLDDAALQPAGPEQTAFSPVQPTAACVVKDDKGVFTAYFGYSSANDYYIPVPVGADNTFGTGAADRGQTTYFLPYQRPKRVAVSWDGKTPLTWTLDGYSQTATKSSPAC</sequence>
<organism evidence="13 14">
    <name type="scientific">Rugosimonospora acidiphila</name>
    <dbReference type="NCBI Taxonomy" id="556531"/>
    <lineage>
        <taxon>Bacteria</taxon>
        <taxon>Bacillati</taxon>
        <taxon>Actinomycetota</taxon>
        <taxon>Actinomycetes</taxon>
        <taxon>Micromonosporales</taxon>
        <taxon>Micromonosporaceae</taxon>
        <taxon>Rugosimonospora</taxon>
    </lineage>
</organism>
<evidence type="ECO:0000256" key="5">
    <source>
        <dbReference type="ARBA" id="ARBA00022729"/>
    </source>
</evidence>
<dbReference type="Gene3D" id="3.20.20.80">
    <property type="entry name" value="Glycosidases"/>
    <property type="match status" value="1"/>
</dbReference>
<feature type="chain" id="PRO_5045668430" description="endo-1,4-beta-xylanase" evidence="11">
    <location>
        <begin position="35"/>
        <end position="1189"/>
    </location>
</feature>
<dbReference type="PROSITE" id="PS51760">
    <property type="entry name" value="GH10_2"/>
    <property type="match status" value="1"/>
</dbReference>
<keyword evidence="8" id="KW-0119">Carbohydrate metabolism</keyword>
<dbReference type="Gene3D" id="2.60.120.260">
    <property type="entry name" value="Galactose-binding domain-like"/>
    <property type="match status" value="4"/>
</dbReference>
<keyword evidence="14" id="KW-1185">Reference proteome</keyword>
<comment type="catalytic activity">
    <reaction evidence="1">
        <text>Endohydrolysis of (1-&gt;4)-beta-D-xylosidic linkages in xylans.</text>
        <dbReference type="EC" id="3.2.1.8"/>
    </reaction>
</comment>
<dbReference type="SUPFAM" id="SSF51445">
    <property type="entry name" value="(Trans)glycosidases"/>
    <property type="match status" value="1"/>
</dbReference>
<evidence type="ECO:0000256" key="8">
    <source>
        <dbReference type="ARBA" id="ARBA00023277"/>
    </source>
</evidence>
<evidence type="ECO:0000256" key="2">
    <source>
        <dbReference type="ARBA" id="ARBA00007495"/>
    </source>
</evidence>
<dbReference type="InterPro" id="IPR006311">
    <property type="entry name" value="TAT_signal"/>
</dbReference>
<dbReference type="InterPro" id="IPR003305">
    <property type="entry name" value="CenC_carb-bd"/>
</dbReference>
<dbReference type="InterPro" id="IPR044846">
    <property type="entry name" value="GH10"/>
</dbReference>
<keyword evidence="4" id="KW-0858">Xylan degradation</keyword>
<keyword evidence="9" id="KW-0326">Glycosidase</keyword>
<dbReference type="PANTHER" id="PTHR31490">
    <property type="entry name" value="GLYCOSYL HYDROLASE"/>
    <property type="match status" value="1"/>
</dbReference>
<dbReference type="PANTHER" id="PTHR31490:SF88">
    <property type="entry name" value="BETA-XYLANASE"/>
    <property type="match status" value="1"/>
</dbReference>
<keyword evidence="6" id="KW-0677">Repeat</keyword>
<evidence type="ECO:0000256" key="3">
    <source>
        <dbReference type="ARBA" id="ARBA00012590"/>
    </source>
</evidence>
<dbReference type="Pfam" id="PF02018">
    <property type="entry name" value="CBM_4_9"/>
    <property type="match status" value="2"/>
</dbReference>
<keyword evidence="10" id="KW-0624">Polysaccharide degradation</keyword>
<protein>
    <recommendedName>
        <fullName evidence="3">endo-1,4-beta-xylanase</fullName>
        <ecNumber evidence="3">3.2.1.8</ecNumber>
    </recommendedName>
</protein>
<comment type="caution">
    <text evidence="13">The sequence shown here is derived from an EMBL/GenBank/DDBJ whole genome shotgun (WGS) entry which is preliminary data.</text>
</comment>
<dbReference type="Proteomes" id="UP001501570">
    <property type="component" value="Unassembled WGS sequence"/>
</dbReference>
<reference evidence="14" key="1">
    <citation type="journal article" date="2019" name="Int. J. Syst. Evol. Microbiol.">
        <title>The Global Catalogue of Microorganisms (GCM) 10K type strain sequencing project: providing services to taxonomists for standard genome sequencing and annotation.</title>
        <authorList>
            <consortium name="The Broad Institute Genomics Platform"/>
            <consortium name="The Broad Institute Genome Sequencing Center for Infectious Disease"/>
            <person name="Wu L."/>
            <person name="Ma J."/>
        </authorList>
    </citation>
    <scope>NUCLEOTIDE SEQUENCE [LARGE SCALE GENOMIC DNA]</scope>
    <source>
        <strain evidence="14">JCM 18304</strain>
    </source>
</reference>
<dbReference type="SUPFAM" id="SSF49785">
    <property type="entry name" value="Galactose-binding domain-like"/>
    <property type="match status" value="4"/>
</dbReference>
<dbReference type="InterPro" id="IPR008979">
    <property type="entry name" value="Galactose-bd-like_sf"/>
</dbReference>
<dbReference type="InterPro" id="IPR001000">
    <property type="entry name" value="GH10_dom"/>
</dbReference>
<evidence type="ECO:0000256" key="6">
    <source>
        <dbReference type="ARBA" id="ARBA00022737"/>
    </source>
</evidence>
<evidence type="ECO:0000313" key="13">
    <source>
        <dbReference type="EMBL" id="GAA5199160.1"/>
    </source>
</evidence>
<evidence type="ECO:0000259" key="12">
    <source>
        <dbReference type="PROSITE" id="PS51760"/>
    </source>
</evidence>
<gene>
    <name evidence="13" type="ORF">GCM10023322_74110</name>
</gene>
<evidence type="ECO:0000313" key="14">
    <source>
        <dbReference type="Proteomes" id="UP001501570"/>
    </source>
</evidence>
<feature type="domain" description="GH10" evidence="12">
    <location>
        <begin position="282"/>
        <end position="558"/>
    </location>
</feature>
<evidence type="ECO:0000256" key="1">
    <source>
        <dbReference type="ARBA" id="ARBA00000681"/>
    </source>
</evidence>
<evidence type="ECO:0000256" key="4">
    <source>
        <dbReference type="ARBA" id="ARBA00022651"/>
    </source>
</evidence>